<dbReference type="OrthoDB" id="787137at2759"/>
<accession>A0A9E7GCJ7</accession>
<feature type="compositionally biased region" description="Basic and acidic residues" evidence="5">
    <location>
        <begin position="617"/>
        <end position="627"/>
    </location>
</feature>
<dbReference type="InterPro" id="IPR001965">
    <property type="entry name" value="Znf_PHD"/>
</dbReference>
<keyword evidence="8" id="KW-1185">Reference proteome</keyword>
<dbReference type="EMBL" id="CP097508">
    <property type="protein sequence ID" value="URE10648.1"/>
    <property type="molecule type" value="Genomic_DNA"/>
</dbReference>
<dbReference type="SMART" id="SM00249">
    <property type="entry name" value="PHD"/>
    <property type="match status" value="1"/>
</dbReference>
<dbReference type="Pfam" id="PF25073">
    <property type="entry name" value="DUF7797"/>
    <property type="match status" value="1"/>
</dbReference>
<dbReference type="AlphaFoldDB" id="A0A9E7GCJ7"/>
<dbReference type="GO" id="GO:0008270">
    <property type="term" value="F:zinc ion binding"/>
    <property type="evidence" value="ECO:0007669"/>
    <property type="project" value="UniProtKB-KW"/>
</dbReference>
<proteinExistence type="predicted"/>
<dbReference type="PROSITE" id="PS50016">
    <property type="entry name" value="ZF_PHD_2"/>
    <property type="match status" value="1"/>
</dbReference>
<dbReference type="Proteomes" id="UP001055439">
    <property type="component" value="Chromosome 6"/>
</dbReference>
<gene>
    <name evidence="7" type="ORF">MUK42_03814</name>
</gene>
<name>A0A9E7GCJ7_9LILI</name>
<evidence type="ECO:0000256" key="5">
    <source>
        <dbReference type="SAM" id="MobiDB-lite"/>
    </source>
</evidence>
<protein>
    <submittedName>
        <fullName evidence="7">PHD</fullName>
    </submittedName>
</protein>
<sequence>MGDEGHAKAPAEEPPATKKRARDGGDLKRVAEIVMVLSAMGQMRGGRQPTAAEKALVAEARERLVAMCEGVKPKELFSGEAVRVVVEDLGLNRSKDPVMGFRPPKMSIADRLLLTKKKIEESKAHMQSSVCSPQHLPVSFGAKSDIHGTLAHDASRFMHDRSPMGTSAGGSQSASLITRAPLLTSAAPSLKQPHLNDVQAGVSSVNKLSGPLERGTPSAHIGLNARLNGPSYLTQDQAENVSQKIPTISSVQSTSAAVVKFGQANKLPDHISVKSEGALGVNAVKTSHQMMINHETKPSMMQAGQGTLHIVHQPSQGLTVVHTPALFTNHNDIAKSIQRILQANISDHPIWTPPSTEYMNSTLNCQVCKNAITDIESLLVCDACEKGNHLKCLQSYGNKGIPKAEWHCPRCLASSNGKPLPPKYGRVTRAPIGAPKATSNASIHASSKKTENLDKVNQQKAIPSAISGVSQHAYSLNEEGKHHDPVPDSRTSSPEVQVTLTAVGDKRANETCNLIGCNNLKEVSGSVCTPPGTHCEDTNNIEDNILSLAGTKPTAESVLQPSTASENSCEHSHDMDVENNHLSKVPFSHNFDQMKLPSDGKSPANELDKDAKLAMTKPEEALGEKNLPENIDACNARLANEGSTQSTADRDGYTMNQKANLG</sequence>
<feature type="region of interest" description="Disordered" evidence="5">
    <location>
        <begin position="617"/>
        <end position="662"/>
    </location>
</feature>
<organism evidence="7 8">
    <name type="scientific">Musa troglodytarum</name>
    <name type="common">fe'i banana</name>
    <dbReference type="NCBI Taxonomy" id="320322"/>
    <lineage>
        <taxon>Eukaryota</taxon>
        <taxon>Viridiplantae</taxon>
        <taxon>Streptophyta</taxon>
        <taxon>Embryophyta</taxon>
        <taxon>Tracheophyta</taxon>
        <taxon>Spermatophyta</taxon>
        <taxon>Magnoliopsida</taxon>
        <taxon>Liliopsida</taxon>
        <taxon>Zingiberales</taxon>
        <taxon>Musaceae</taxon>
        <taxon>Musa</taxon>
    </lineage>
</organism>
<evidence type="ECO:0000313" key="8">
    <source>
        <dbReference type="Proteomes" id="UP001055439"/>
    </source>
</evidence>
<feature type="domain" description="PHD-type" evidence="6">
    <location>
        <begin position="362"/>
        <end position="414"/>
    </location>
</feature>
<dbReference type="InterPro" id="IPR011011">
    <property type="entry name" value="Znf_FYVE_PHD"/>
</dbReference>
<feature type="compositionally biased region" description="Basic and acidic residues" evidence="5">
    <location>
        <begin position="1"/>
        <end position="11"/>
    </location>
</feature>
<evidence type="ECO:0000256" key="1">
    <source>
        <dbReference type="ARBA" id="ARBA00022723"/>
    </source>
</evidence>
<keyword evidence="3" id="KW-0862">Zinc</keyword>
<evidence type="ECO:0000256" key="3">
    <source>
        <dbReference type="ARBA" id="ARBA00022833"/>
    </source>
</evidence>
<dbReference type="InterPro" id="IPR056699">
    <property type="entry name" value="DUF7797"/>
</dbReference>
<keyword evidence="2 4" id="KW-0863">Zinc-finger</keyword>
<evidence type="ECO:0000256" key="4">
    <source>
        <dbReference type="PROSITE-ProRule" id="PRU00146"/>
    </source>
</evidence>
<dbReference type="InterPro" id="IPR013083">
    <property type="entry name" value="Znf_RING/FYVE/PHD"/>
</dbReference>
<dbReference type="InterPro" id="IPR019787">
    <property type="entry name" value="Znf_PHD-finger"/>
</dbReference>
<feature type="region of interest" description="Disordered" evidence="5">
    <location>
        <begin position="1"/>
        <end position="24"/>
    </location>
</feature>
<dbReference type="Gene3D" id="3.30.40.10">
    <property type="entry name" value="Zinc/RING finger domain, C3HC4 (zinc finger)"/>
    <property type="match status" value="1"/>
</dbReference>
<dbReference type="SUPFAM" id="SSF57903">
    <property type="entry name" value="FYVE/PHD zinc finger"/>
    <property type="match status" value="1"/>
</dbReference>
<keyword evidence="1" id="KW-0479">Metal-binding</keyword>
<evidence type="ECO:0000259" key="6">
    <source>
        <dbReference type="PROSITE" id="PS50016"/>
    </source>
</evidence>
<dbReference type="Pfam" id="PF00628">
    <property type="entry name" value="PHD"/>
    <property type="match status" value="1"/>
</dbReference>
<reference evidence="7" key="1">
    <citation type="submission" date="2022-05" db="EMBL/GenBank/DDBJ databases">
        <title>The Musa troglodytarum L. genome provides insights into the mechanism of non-climacteric behaviour and enrichment of carotenoids.</title>
        <authorList>
            <person name="Wang J."/>
        </authorList>
    </citation>
    <scope>NUCLEOTIDE SEQUENCE</scope>
    <source>
        <tissue evidence="7">Leaf</tissue>
    </source>
</reference>
<dbReference type="PANTHER" id="PTHR47527:SF3">
    <property type="entry name" value="RING_FYVE_PHD ZINC FINGER SUPERFAMILY PROTEIN"/>
    <property type="match status" value="1"/>
</dbReference>
<dbReference type="CDD" id="cd15489">
    <property type="entry name" value="PHD_SF"/>
    <property type="match status" value="1"/>
</dbReference>
<dbReference type="PANTHER" id="PTHR47527">
    <property type="entry name" value="RING/FYVE/PHD ZINC FINGER SUPERFAMILY PROTEIN"/>
    <property type="match status" value="1"/>
</dbReference>
<evidence type="ECO:0000313" key="7">
    <source>
        <dbReference type="EMBL" id="URE10648.1"/>
    </source>
</evidence>
<evidence type="ECO:0000256" key="2">
    <source>
        <dbReference type="ARBA" id="ARBA00022771"/>
    </source>
</evidence>